<reference evidence="3" key="1">
    <citation type="submission" date="2016-05" db="EMBL/GenBank/DDBJ databases">
        <title>Comparative genomics of biotechnologically important yeasts.</title>
        <authorList>
            <consortium name="DOE Joint Genome Institute"/>
            <person name="Riley R."/>
            <person name="Haridas S."/>
            <person name="Wolfe K.H."/>
            <person name="Lopes M.R."/>
            <person name="Hittinger C.T."/>
            <person name="Goker M."/>
            <person name="Salamov A."/>
            <person name="Wisecaver J."/>
            <person name="Long T.M."/>
            <person name="Aerts A.L."/>
            <person name="Barry K."/>
            <person name="Choi C."/>
            <person name="Clum A."/>
            <person name="Coughlan A.Y."/>
            <person name="Deshpande S."/>
            <person name="Douglass A.P."/>
            <person name="Hanson S.J."/>
            <person name="Klenk H.-P."/>
            <person name="Labutti K."/>
            <person name="Lapidus A."/>
            <person name="Lindquist E."/>
            <person name="Lipzen A."/>
            <person name="Meier-Kolthoff J.P."/>
            <person name="Ohm R.A."/>
            <person name="Otillar R.P."/>
            <person name="Pangilinan J."/>
            <person name="Peng Y."/>
            <person name="Rokas A."/>
            <person name="Rosa C.A."/>
            <person name="Scheuner C."/>
            <person name="Sibirny A.A."/>
            <person name="Slot J.C."/>
            <person name="Stielow J.B."/>
            <person name="Sun H."/>
            <person name="Kurtzman C.P."/>
            <person name="Blackwell M."/>
            <person name="Grigoriev I.V."/>
            <person name="Jeffries T.W."/>
        </authorList>
    </citation>
    <scope>NUCLEOTIDE SEQUENCE [LARGE SCALE GENOMIC DNA]</scope>
    <source>
        <strain evidence="3">NRRL Y-12698</strain>
    </source>
</reference>
<keyword evidence="3" id="KW-1185">Reference proteome</keyword>
<evidence type="ECO:0000313" key="2">
    <source>
        <dbReference type="EMBL" id="ODQ82515.1"/>
    </source>
</evidence>
<name>A0A1E3QXY0_9ASCO</name>
<gene>
    <name evidence="2" type="ORF">BABINDRAFT_164294</name>
</gene>
<organism evidence="2 3">
    <name type="scientific">Babjeviella inositovora NRRL Y-12698</name>
    <dbReference type="NCBI Taxonomy" id="984486"/>
    <lineage>
        <taxon>Eukaryota</taxon>
        <taxon>Fungi</taxon>
        <taxon>Dikarya</taxon>
        <taxon>Ascomycota</taxon>
        <taxon>Saccharomycotina</taxon>
        <taxon>Pichiomycetes</taxon>
        <taxon>Serinales incertae sedis</taxon>
        <taxon>Babjeviella</taxon>
    </lineage>
</organism>
<feature type="region of interest" description="Disordered" evidence="1">
    <location>
        <begin position="581"/>
        <end position="619"/>
    </location>
</feature>
<dbReference type="AlphaFoldDB" id="A0A1E3QXY0"/>
<feature type="compositionally biased region" description="Polar residues" evidence="1">
    <location>
        <begin position="599"/>
        <end position="608"/>
    </location>
</feature>
<dbReference type="Proteomes" id="UP000094336">
    <property type="component" value="Unassembled WGS sequence"/>
</dbReference>
<accession>A0A1E3QXY0</accession>
<dbReference type="RefSeq" id="XP_018987843.1">
    <property type="nucleotide sequence ID" value="XM_019130244.1"/>
</dbReference>
<protein>
    <submittedName>
        <fullName evidence="2">Uncharacterized protein</fullName>
    </submittedName>
</protein>
<dbReference type="EMBL" id="KV454426">
    <property type="protein sequence ID" value="ODQ82515.1"/>
    <property type="molecule type" value="Genomic_DNA"/>
</dbReference>
<sequence length="796" mass="87304">MEAIVAVCREIRVISQALDQTPVAIHIIDELVPKILRGINSVEGEAGPLLLAITPCFDQIEGHSALSKNLFCPGINLLEVLVKVLCRCPPSTRLWYILFKLDLSVEEARSSHSALHRVLSSLLELAFSGNVPWKVVKLACLLIRANQTLFENGFFPEFSTSVSEYLPRILQAINCLRTSFVAKNYLLELQTKLIIVSHQRLDSCSGYLVANGGTRPAYNYLSQSLQRQKDPHYLLSFWSIDSVHGTTATSNLKSFGDTIACFEHTHLILMTIKEGRNEISHSLEFVLENLEEVEVADTRNFRLRFSATADIMADGYYSLFSDTIPPQQTVEVNFTLKKHHEDRQLEFLSCLKQPSLVKVGGATSTEGCTALDAEEGNLVVPENGPSMFSHHENLRAEEALTLDASLGAIRGDTGEGRVRMSVSIELIAIKSTSDLEDSSDCGETIGVRVVVSKEFSASKPSRDSLFVGFNPALSQVMEPEINTFGAGRNILNAVNGSNARAASPDFDESTRIDVLDSTIYDVPGDNTTTRTTIEECGQTCLARSEADTPIRHHTLDSVLRDRKRQHPCKVSVVLDPIDLSTNRKTNGGGRTGMVPSALLSGTSSSPTEHATKRVQGRKRLREKTISPSLDWIRAPSLELSPKIPTIPEVAVTRGPQGAQWDRRGHVTFGSEIGDSQLLPSLIQVAAPLPLYASKDNTLVVCGGSQGIPGKEQEAELVGIANGMYQCFRNDLGAVAGGVIEKLQSLEMLILARQAEIEKEMASRLDNLAKYQDDQMTRFKEYTDSIASNIHFPGTQG</sequence>
<evidence type="ECO:0000256" key="1">
    <source>
        <dbReference type="SAM" id="MobiDB-lite"/>
    </source>
</evidence>
<proteinExistence type="predicted"/>
<dbReference type="GeneID" id="30148097"/>
<evidence type="ECO:0000313" key="3">
    <source>
        <dbReference type="Proteomes" id="UP000094336"/>
    </source>
</evidence>